<name>A0A3B1DW22_9ZZZZ</name>
<evidence type="ECO:0000313" key="2">
    <source>
        <dbReference type="EMBL" id="VAX39480.1"/>
    </source>
</evidence>
<organism evidence="2">
    <name type="scientific">hydrothermal vent metagenome</name>
    <dbReference type="NCBI Taxonomy" id="652676"/>
    <lineage>
        <taxon>unclassified sequences</taxon>
        <taxon>metagenomes</taxon>
        <taxon>ecological metagenomes</taxon>
    </lineage>
</organism>
<accession>A0A3B1DW22</accession>
<keyword evidence="1" id="KW-1133">Transmembrane helix</keyword>
<evidence type="ECO:0000256" key="1">
    <source>
        <dbReference type="SAM" id="Phobius"/>
    </source>
</evidence>
<feature type="non-terminal residue" evidence="2">
    <location>
        <position position="61"/>
    </location>
</feature>
<gene>
    <name evidence="2" type="ORF">MNBD_PLANCTO03-1316</name>
</gene>
<reference evidence="2" key="1">
    <citation type="submission" date="2018-06" db="EMBL/GenBank/DDBJ databases">
        <authorList>
            <person name="Zhirakovskaya E."/>
        </authorList>
    </citation>
    <scope>NUCLEOTIDE SEQUENCE</scope>
</reference>
<feature type="transmembrane region" description="Helical" evidence="1">
    <location>
        <begin position="23"/>
        <end position="45"/>
    </location>
</feature>
<proteinExistence type="predicted"/>
<keyword evidence="1" id="KW-0472">Membrane</keyword>
<dbReference type="EMBL" id="UOGK01000248">
    <property type="protein sequence ID" value="VAX39480.1"/>
    <property type="molecule type" value="Genomic_DNA"/>
</dbReference>
<protein>
    <submittedName>
        <fullName evidence="2">Uncharacterized protein</fullName>
    </submittedName>
</protein>
<keyword evidence="1" id="KW-0812">Transmembrane</keyword>
<sequence length="61" mass="6318">MSFLHLIKGTAATGRTVRSTLKFAHAGWIVLAAALALSLIGIYAVDVATHINPASTLDLSA</sequence>
<dbReference type="AlphaFoldDB" id="A0A3B1DW22"/>